<keyword evidence="4" id="KW-0819">tRNA processing</keyword>
<dbReference type="InterPro" id="IPR017423">
    <property type="entry name" value="TRM6"/>
</dbReference>
<comment type="similarity">
    <text evidence="2">Belongs to the TRM6/GCD10 family.</text>
</comment>
<proteinExistence type="inferred from homology"/>
<evidence type="ECO:0000313" key="8">
    <source>
        <dbReference type="Proteomes" id="UP001162164"/>
    </source>
</evidence>
<evidence type="ECO:0000313" key="7">
    <source>
        <dbReference type="EMBL" id="KAJ8977576.1"/>
    </source>
</evidence>
<keyword evidence="8" id="KW-1185">Reference proteome</keyword>
<evidence type="ECO:0000256" key="3">
    <source>
        <dbReference type="ARBA" id="ARBA00021704"/>
    </source>
</evidence>
<dbReference type="Proteomes" id="UP001162164">
    <property type="component" value="Unassembled WGS sequence"/>
</dbReference>
<dbReference type="PANTHER" id="PTHR12945">
    <property type="entry name" value="TRANSLATION INITIATION FACTOR EIF3-RELATED"/>
    <property type="match status" value="1"/>
</dbReference>
<dbReference type="Pfam" id="PF04189">
    <property type="entry name" value="Gcd10p"/>
    <property type="match status" value="1"/>
</dbReference>
<dbReference type="PANTHER" id="PTHR12945:SF0">
    <property type="entry name" value="TRNA (ADENINE(58)-N(1))-METHYLTRANSFERASE NON-CATALYTIC SUBUNIT TRM6"/>
    <property type="match status" value="1"/>
</dbReference>
<protein>
    <recommendedName>
        <fullName evidence="3">tRNA (adenine(58)-N(1))-methyltransferase non-catalytic subunit TRM6</fullName>
    </recommendedName>
    <alternativeName>
        <fullName evidence="6">tRNA(m1A58)-methyltransferase subunit TRM6</fullName>
    </alternativeName>
</protein>
<organism evidence="7 8">
    <name type="scientific">Molorchus minor</name>
    <dbReference type="NCBI Taxonomy" id="1323400"/>
    <lineage>
        <taxon>Eukaryota</taxon>
        <taxon>Metazoa</taxon>
        <taxon>Ecdysozoa</taxon>
        <taxon>Arthropoda</taxon>
        <taxon>Hexapoda</taxon>
        <taxon>Insecta</taxon>
        <taxon>Pterygota</taxon>
        <taxon>Neoptera</taxon>
        <taxon>Endopterygota</taxon>
        <taxon>Coleoptera</taxon>
        <taxon>Polyphaga</taxon>
        <taxon>Cucujiformia</taxon>
        <taxon>Chrysomeloidea</taxon>
        <taxon>Cerambycidae</taxon>
        <taxon>Lamiinae</taxon>
        <taxon>Monochamini</taxon>
        <taxon>Molorchus</taxon>
    </lineage>
</organism>
<gene>
    <name evidence="7" type="ORF">NQ317_016102</name>
</gene>
<accession>A0ABQ9JI59</accession>
<comment type="subcellular location">
    <subcellularLocation>
        <location evidence="1">Nucleus</location>
    </subcellularLocation>
</comment>
<comment type="caution">
    <text evidence="7">The sequence shown here is derived from an EMBL/GenBank/DDBJ whole genome shotgun (WGS) entry which is preliminary data.</text>
</comment>
<dbReference type="EMBL" id="JAPWTJ010000529">
    <property type="protein sequence ID" value="KAJ8977576.1"/>
    <property type="molecule type" value="Genomic_DNA"/>
</dbReference>
<reference evidence="7" key="1">
    <citation type="journal article" date="2023" name="Insect Mol. Biol.">
        <title>Genome sequencing provides insights into the evolution of gene families encoding plant cell wall-degrading enzymes in longhorned beetles.</title>
        <authorList>
            <person name="Shin N.R."/>
            <person name="Okamura Y."/>
            <person name="Kirsch R."/>
            <person name="Pauchet Y."/>
        </authorList>
    </citation>
    <scope>NUCLEOTIDE SEQUENCE</scope>
    <source>
        <strain evidence="7">MMC_N1</strain>
    </source>
</reference>
<name>A0ABQ9JI59_9CUCU</name>
<evidence type="ECO:0000256" key="4">
    <source>
        <dbReference type="ARBA" id="ARBA00022694"/>
    </source>
</evidence>
<sequence length="114" mass="12772">MENVEADSTIKVGEYVVVQRQGYTKLHKLKKHGNVVLGSFTLQMDNVIGEKKVEDVNTATLSLNIEKSGVDNRNIPINADSQTLTKEDIDKLKDEKFSSNNIVEQLITNSRRLA</sequence>
<keyword evidence="5" id="KW-0539">Nucleus</keyword>
<evidence type="ECO:0000256" key="5">
    <source>
        <dbReference type="ARBA" id="ARBA00023242"/>
    </source>
</evidence>
<evidence type="ECO:0000256" key="6">
    <source>
        <dbReference type="ARBA" id="ARBA00032319"/>
    </source>
</evidence>
<evidence type="ECO:0000256" key="1">
    <source>
        <dbReference type="ARBA" id="ARBA00004123"/>
    </source>
</evidence>
<evidence type="ECO:0000256" key="2">
    <source>
        <dbReference type="ARBA" id="ARBA00008320"/>
    </source>
</evidence>